<reference evidence="3" key="2">
    <citation type="journal article" date="2022" name="Syst. Appl. Microbiol.">
        <title>Physiological and genomic characterisation of Luteimonas fraxinea sp. nov., a bacterial species associated with trees tolerant to ash dieback.</title>
        <authorList>
            <person name="Ulrich K."/>
            <person name="Becker R."/>
            <person name="Behrendt U."/>
            <person name="Kube M."/>
            <person name="Schneck V."/>
            <person name="Ulrich A."/>
        </authorList>
    </citation>
    <scope>NUCLEOTIDE SEQUENCE</scope>
    <source>
        <strain evidence="3">A1P009</strain>
    </source>
</reference>
<dbReference type="EMBL" id="JAJQKU010000001">
    <property type="protein sequence ID" value="MCD9095686.1"/>
    <property type="molecule type" value="Genomic_DNA"/>
</dbReference>
<accession>A0ABS8UAB1</accession>
<name>A0ABS8UAB1_9GAMM</name>
<sequence>MRITSVLWISLLATPFMAHAAEDDRVDLSLPSQPMFTGEAAFGGGEYTGPRTDTPEYRGRYGDELVRRGGCPTGPDGSERTVTGSVTTGIGYSSRGGNSNFNAADLSLCKETVSDAGNINTMQLNLRVAQFDGPGYYGRGFGPYGGYGGYGGYGAGGYFDGFGAGFNDIHGPYPSGRIRGESWTEGRQPWR</sequence>
<comment type="caution">
    <text evidence="3">The sequence shown here is derived from an EMBL/GenBank/DDBJ whole genome shotgun (WGS) entry which is preliminary data.</text>
</comment>
<feature type="region of interest" description="Disordered" evidence="1">
    <location>
        <begin position="39"/>
        <end position="59"/>
    </location>
</feature>
<evidence type="ECO:0000313" key="3">
    <source>
        <dbReference type="EMBL" id="MCD9095686.1"/>
    </source>
</evidence>
<protein>
    <submittedName>
        <fullName evidence="3">Uncharacterized protein</fullName>
    </submittedName>
</protein>
<feature type="signal peptide" evidence="2">
    <location>
        <begin position="1"/>
        <end position="20"/>
    </location>
</feature>
<evidence type="ECO:0000256" key="1">
    <source>
        <dbReference type="SAM" id="MobiDB-lite"/>
    </source>
</evidence>
<keyword evidence="4" id="KW-1185">Reference proteome</keyword>
<evidence type="ECO:0000256" key="2">
    <source>
        <dbReference type="SAM" id="SignalP"/>
    </source>
</evidence>
<evidence type="ECO:0000313" key="4">
    <source>
        <dbReference type="Proteomes" id="UP001430360"/>
    </source>
</evidence>
<keyword evidence="2" id="KW-0732">Signal</keyword>
<gene>
    <name evidence="3" type="ORF">LTT95_01845</name>
</gene>
<reference evidence="3" key="1">
    <citation type="submission" date="2021-12" db="EMBL/GenBank/DDBJ databases">
        <authorList>
            <person name="Ulrich A."/>
        </authorList>
    </citation>
    <scope>NUCLEOTIDE SEQUENCE</scope>
    <source>
        <strain evidence="3">A1P009</strain>
    </source>
</reference>
<feature type="chain" id="PRO_5045601312" evidence="2">
    <location>
        <begin position="21"/>
        <end position="191"/>
    </location>
</feature>
<proteinExistence type="predicted"/>
<dbReference type="RefSeq" id="WP_232134212.1">
    <property type="nucleotide sequence ID" value="NZ_CP089507.1"/>
</dbReference>
<organism evidence="3 4">
    <name type="scientific">Luteimonas fraxinea</name>
    <dbReference type="NCBI Taxonomy" id="2901869"/>
    <lineage>
        <taxon>Bacteria</taxon>
        <taxon>Pseudomonadati</taxon>
        <taxon>Pseudomonadota</taxon>
        <taxon>Gammaproteobacteria</taxon>
        <taxon>Lysobacterales</taxon>
        <taxon>Lysobacteraceae</taxon>
        <taxon>Luteimonas</taxon>
    </lineage>
</organism>
<dbReference type="Proteomes" id="UP001430360">
    <property type="component" value="Unassembled WGS sequence"/>
</dbReference>